<feature type="signal peptide" evidence="1">
    <location>
        <begin position="1"/>
        <end position="22"/>
    </location>
</feature>
<keyword evidence="1" id="KW-0732">Signal</keyword>
<reference evidence="3 4" key="1">
    <citation type="submission" date="2015-09" db="EMBL/GenBank/DDBJ databases">
        <title>Draft genome sequence of Kouleothrix aurantiaca JCM 19913.</title>
        <authorList>
            <person name="Hemp J."/>
        </authorList>
    </citation>
    <scope>NUCLEOTIDE SEQUENCE [LARGE SCALE GENOMIC DNA]</scope>
    <source>
        <strain evidence="3 4">COM-B</strain>
    </source>
</reference>
<dbReference type="Proteomes" id="UP000050509">
    <property type="component" value="Unassembled WGS sequence"/>
</dbReference>
<accession>A0A0N8PS37</accession>
<feature type="chain" id="PRO_5006029313" description="LTD domain-containing protein" evidence="1">
    <location>
        <begin position="23"/>
        <end position="482"/>
    </location>
</feature>
<keyword evidence="4" id="KW-1185">Reference proteome</keyword>
<feature type="domain" description="LTD" evidence="2">
    <location>
        <begin position="300"/>
        <end position="449"/>
    </location>
</feature>
<evidence type="ECO:0000313" key="4">
    <source>
        <dbReference type="Proteomes" id="UP000050509"/>
    </source>
</evidence>
<sequence>MKRKLFAFSMTLALLLSMLSVAGVGAHSITIESSASLVPSRTDWFGLKPSAGYSMVQRNNAQQGEVVFGDSLKINSVPDARQISGTNGITLTRAANLDYFSVTADAQKIYFLTKVDRYVGITQSPSINVVITIDTNHTTNGGNLALPLGSGSYTQTVNVPADAAWETAINLQFKPGNNTSNGVVPDNKVLIFDSNNPSGKDCTSCVGQLASAAVAKGSFAELSIPWTALTNVKPALNTASFLRFTVSTTLNNLTLPADGFSSPVIDVLSNTGKSTFDEIKDGALDTSFDVHFDTNAPQGGDASYEPYAPLLITEFQANPIGKDTPGSASSGDSEWIEIYNPNNFSVQLSDYKLGNATTRGSSSQGMFKFKSLNLASKGVVVVTASKTDFAKAHPNFAGTLLQFGSDLTKYTTWASGDVSLDNIGNTQVEDQVVLLDAKDDIVDVVNYGNPVTPTVGNVPIRVPDVPESTSYERCPAGLDTNG</sequence>
<dbReference type="AlphaFoldDB" id="A0A0N8PS37"/>
<dbReference type="PROSITE" id="PS51841">
    <property type="entry name" value="LTD"/>
    <property type="match status" value="1"/>
</dbReference>
<dbReference type="EMBL" id="LJCR01000834">
    <property type="protein sequence ID" value="KPV51637.1"/>
    <property type="molecule type" value="Genomic_DNA"/>
</dbReference>
<evidence type="ECO:0000256" key="1">
    <source>
        <dbReference type="SAM" id="SignalP"/>
    </source>
</evidence>
<evidence type="ECO:0000259" key="2">
    <source>
        <dbReference type="PROSITE" id="PS51841"/>
    </source>
</evidence>
<dbReference type="SUPFAM" id="SSF74853">
    <property type="entry name" value="Lamin A/C globular tail domain"/>
    <property type="match status" value="1"/>
</dbReference>
<dbReference type="InterPro" id="IPR001322">
    <property type="entry name" value="Lamin_tail_dom"/>
</dbReference>
<protein>
    <recommendedName>
        <fullName evidence="2">LTD domain-containing protein</fullName>
    </recommendedName>
</protein>
<evidence type="ECO:0000313" key="3">
    <source>
        <dbReference type="EMBL" id="KPV51637.1"/>
    </source>
</evidence>
<organism evidence="3 4">
    <name type="scientific">Kouleothrix aurantiaca</name>
    <dbReference type="NCBI Taxonomy" id="186479"/>
    <lineage>
        <taxon>Bacteria</taxon>
        <taxon>Bacillati</taxon>
        <taxon>Chloroflexota</taxon>
        <taxon>Chloroflexia</taxon>
        <taxon>Chloroflexales</taxon>
        <taxon>Roseiflexineae</taxon>
        <taxon>Roseiflexaceae</taxon>
        <taxon>Kouleothrix</taxon>
    </lineage>
</organism>
<dbReference type="Pfam" id="PF00932">
    <property type="entry name" value="LTD"/>
    <property type="match status" value="1"/>
</dbReference>
<name>A0A0N8PS37_9CHLR</name>
<feature type="non-terminal residue" evidence="3">
    <location>
        <position position="482"/>
    </location>
</feature>
<gene>
    <name evidence="3" type="ORF">SE17_20070</name>
</gene>
<comment type="caution">
    <text evidence="3">The sequence shown here is derived from an EMBL/GenBank/DDBJ whole genome shotgun (WGS) entry which is preliminary data.</text>
</comment>
<proteinExistence type="predicted"/>
<dbReference type="InterPro" id="IPR036415">
    <property type="entry name" value="Lamin_tail_dom_sf"/>
</dbReference>